<evidence type="ECO:0000256" key="3">
    <source>
        <dbReference type="SAM" id="MobiDB-lite"/>
    </source>
</evidence>
<keyword evidence="6" id="KW-1185">Reference proteome</keyword>
<dbReference type="GO" id="GO:0005739">
    <property type="term" value="C:mitochondrion"/>
    <property type="evidence" value="ECO:0007669"/>
    <property type="project" value="TreeGrafter"/>
</dbReference>
<reference evidence="5 6" key="1">
    <citation type="journal article" date="2018" name="MBio">
        <title>Comparative Genomics Reveals the Core Gene Toolbox for the Fungus-Insect Symbiosis.</title>
        <authorList>
            <person name="Wang Y."/>
            <person name="Stata M."/>
            <person name="Wang W."/>
            <person name="Stajich J.E."/>
            <person name="White M.M."/>
            <person name="Moncalvo J.M."/>
        </authorList>
    </citation>
    <scope>NUCLEOTIDE SEQUENCE [LARGE SCALE GENOMIC DNA]</scope>
    <source>
        <strain evidence="5 6">SC-DP-2</strain>
    </source>
</reference>
<evidence type="ECO:0000256" key="2">
    <source>
        <dbReference type="ARBA" id="ARBA00022723"/>
    </source>
</evidence>
<name>A0A2T9ZL12_9FUNG</name>
<organism evidence="5 6">
    <name type="scientific">Smittium megazygosporum</name>
    <dbReference type="NCBI Taxonomy" id="133381"/>
    <lineage>
        <taxon>Eukaryota</taxon>
        <taxon>Fungi</taxon>
        <taxon>Fungi incertae sedis</taxon>
        <taxon>Zoopagomycota</taxon>
        <taxon>Kickxellomycotina</taxon>
        <taxon>Harpellomycetes</taxon>
        <taxon>Harpellales</taxon>
        <taxon>Legeriomycetaceae</taxon>
        <taxon>Smittium</taxon>
    </lineage>
</organism>
<dbReference type="OrthoDB" id="10026631at2759"/>
<comment type="similarity">
    <text evidence="1">Belongs to the FAH family.</text>
</comment>
<sequence length="561" mass="62739">MASSKGNRVDIEAESRSTQTLPTIEASTKNNPLQRVIKRFGYDEESLYQKCIKRYGKGSFRSAKDVCSTCKCNHKGGLTCTKRDCYRKIVYNNCVIEHGTEEFKLPNDSCNTCTCFQSGEIGCTEIICDPVDLYGSCTTKYGKGSFKSPYDSCNTCKCNQRGELSCINKRCKGGNGYEKCIRKYGKGNFKSPNENDHCNTCKCISSGELRCTDNNCRKEENYRECIKQYGKGDFKNPRGDCNTCKCLSNGERACTKKDCPIISQYEECVKRYGKGEIENPDGICGICKCSKEGTFNCVGGDCGDSREYYLNVVTPAPLLNFAQQKFYTVYIYTDSHEKSGDLPILSSSHIRKKIVAIGRNYIEHALELNNKLPTEPMFFLKPTSSYVVSPGKIYLPKNHIVHHEIELGVVIGKTCKAIKQQNAYDYVSGYALGIDLTARDIQDAAKAKGYPWTVAKGYDYFTPIGQFVPKSQIVDPHNLQLWMKVNNQFRQNDSTGLMTFKIPQLIEYVSSIMTLEEGDLILTGTPKGVGPIEPGDKINAGLESDSKLITSLEFEVSKESY</sequence>
<evidence type="ECO:0000259" key="4">
    <source>
        <dbReference type="Pfam" id="PF01557"/>
    </source>
</evidence>
<protein>
    <recommendedName>
        <fullName evidence="4">Fumarylacetoacetase-like C-terminal domain-containing protein</fullName>
    </recommendedName>
</protein>
<dbReference type="InterPro" id="IPR011234">
    <property type="entry name" value="Fumarylacetoacetase-like_C"/>
</dbReference>
<feature type="region of interest" description="Disordered" evidence="3">
    <location>
        <begin position="1"/>
        <end position="20"/>
    </location>
</feature>
<dbReference type="Proteomes" id="UP000245609">
    <property type="component" value="Unassembled WGS sequence"/>
</dbReference>
<dbReference type="Gene3D" id="3.90.850.10">
    <property type="entry name" value="Fumarylacetoacetase-like, C-terminal domain"/>
    <property type="match status" value="1"/>
</dbReference>
<comment type="caution">
    <text evidence="5">The sequence shown here is derived from an EMBL/GenBank/DDBJ whole genome shotgun (WGS) entry which is preliminary data.</text>
</comment>
<evidence type="ECO:0000313" key="6">
    <source>
        <dbReference type="Proteomes" id="UP000245609"/>
    </source>
</evidence>
<dbReference type="AlphaFoldDB" id="A0A2T9ZL12"/>
<dbReference type="FunFam" id="3.90.850.10:FF:000003">
    <property type="entry name" value="Fumarylacetoacetate hydrolase domain-containing 1"/>
    <property type="match status" value="1"/>
</dbReference>
<dbReference type="STRING" id="133381.A0A2T9ZL12"/>
<dbReference type="GO" id="GO:0018773">
    <property type="term" value="F:acetylpyruvate hydrolase activity"/>
    <property type="evidence" value="ECO:0007669"/>
    <property type="project" value="TreeGrafter"/>
</dbReference>
<dbReference type="InterPro" id="IPR036663">
    <property type="entry name" value="Fumarylacetoacetase_C_sf"/>
</dbReference>
<proteinExistence type="inferred from homology"/>
<dbReference type="SUPFAM" id="SSF56529">
    <property type="entry name" value="FAH"/>
    <property type="match status" value="1"/>
</dbReference>
<keyword evidence="2" id="KW-0479">Metal-binding</keyword>
<accession>A0A2T9ZL12</accession>
<feature type="domain" description="Fumarylacetoacetase-like C-terminal" evidence="4">
    <location>
        <begin position="353"/>
        <end position="543"/>
    </location>
</feature>
<evidence type="ECO:0000313" key="5">
    <source>
        <dbReference type="EMBL" id="PVV05275.1"/>
    </source>
</evidence>
<dbReference type="EMBL" id="MBFS01000020">
    <property type="protein sequence ID" value="PVV05275.1"/>
    <property type="molecule type" value="Genomic_DNA"/>
</dbReference>
<dbReference type="PANTHER" id="PTHR11820:SF7">
    <property type="entry name" value="ACYLPYRUVASE FAHD1, MITOCHONDRIAL"/>
    <property type="match status" value="1"/>
</dbReference>
<dbReference type="PANTHER" id="PTHR11820">
    <property type="entry name" value="ACYLPYRUVASE"/>
    <property type="match status" value="1"/>
</dbReference>
<dbReference type="Pfam" id="PF01557">
    <property type="entry name" value="FAA_hydrolase"/>
    <property type="match status" value="1"/>
</dbReference>
<evidence type="ECO:0000256" key="1">
    <source>
        <dbReference type="ARBA" id="ARBA00010211"/>
    </source>
</evidence>
<gene>
    <name evidence="5" type="ORF">BB560_000218</name>
</gene>
<dbReference type="GO" id="GO:0046872">
    <property type="term" value="F:metal ion binding"/>
    <property type="evidence" value="ECO:0007669"/>
    <property type="project" value="UniProtKB-KW"/>
</dbReference>
<dbReference type="GO" id="GO:0019752">
    <property type="term" value="P:carboxylic acid metabolic process"/>
    <property type="evidence" value="ECO:0007669"/>
    <property type="project" value="UniProtKB-ARBA"/>
</dbReference>